<name>A0AAF0EMN7_9BASI</name>
<evidence type="ECO:0000313" key="6">
    <source>
        <dbReference type="EMBL" id="WFD27641.1"/>
    </source>
</evidence>
<accession>A0AAF0EMN7</accession>
<evidence type="ECO:0000256" key="2">
    <source>
        <dbReference type="ARBA" id="ARBA00022692"/>
    </source>
</evidence>
<dbReference type="Pfam" id="PF06726">
    <property type="entry name" value="BC10"/>
    <property type="match status" value="1"/>
</dbReference>
<comment type="subcellular location">
    <subcellularLocation>
        <location evidence="1">Membrane</location>
    </subcellularLocation>
</comment>
<dbReference type="GO" id="GO:0016020">
    <property type="term" value="C:membrane"/>
    <property type="evidence" value="ECO:0007669"/>
    <property type="project" value="UniProtKB-SubCell"/>
</dbReference>
<keyword evidence="7" id="KW-1185">Reference proteome</keyword>
<feature type="transmembrane region" description="Helical" evidence="5">
    <location>
        <begin position="6"/>
        <end position="30"/>
    </location>
</feature>
<dbReference type="SMART" id="SM01396">
    <property type="entry name" value="BC10"/>
    <property type="match status" value="1"/>
</dbReference>
<organism evidence="6 7">
    <name type="scientific">Malassezia nana</name>
    <dbReference type="NCBI Taxonomy" id="180528"/>
    <lineage>
        <taxon>Eukaryota</taxon>
        <taxon>Fungi</taxon>
        <taxon>Dikarya</taxon>
        <taxon>Basidiomycota</taxon>
        <taxon>Ustilaginomycotina</taxon>
        <taxon>Malasseziomycetes</taxon>
        <taxon>Malasseziales</taxon>
        <taxon>Malasseziaceae</taxon>
        <taxon>Malassezia</taxon>
    </lineage>
</organism>
<keyword evidence="3 5" id="KW-1133">Transmembrane helix</keyword>
<evidence type="ECO:0000256" key="4">
    <source>
        <dbReference type="ARBA" id="ARBA00023136"/>
    </source>
</evidence>
<proteinExistence type="predicted"/>
<dbReference type="EMBL" id="CP119895">
    <property type="protein sequence ID" value="WFD27641.1"/>
    <property type="molecule type" value="Genomic_DNA"/>
</dbReference>
<dbReference type="InterPro" id="IPR009598">
    <property type="entry name" value="BCALP"/>
</dbReference>
<evidence type="ECO:0000313" key="7">
    <source>
        <dbReference type="Proteomes" id="UP001213623"/>
    </source>
</evidence>
<reference evidence="6" key="1">
    <citation type="submission" date="2023-03" db="EMBL/GenBank/DDBJ databases">
        <title>Mating type loci evolution in Malassezia.</title>
        <authorList>
            <person name="Coelho M.A."/>
        </authorList>
    </citation>
    <scope>NUCLEOTIDE SEQUENCE</scope>
    <source>
        <strain evidence="6">CBS 9557</strain>
    </source>
</reference>
<sequence length="162" mass="17709">MYCLRWWLPVFLLPAPAAPPAFLLLFLLSYTLHTRPCFYCGSIIVGLLLTSCYVTSSEPTTTLEDAWWAHTQLGAIVAKIIAWCTSPATPAVPAWTEAQPCTTCWTHVGLRHGFFTPIARQPPCEAKGDTGLVAPAPSSFFVGVPGTALGFYLDGRLFLPRH</sequence>
<evidence type="ECO:0000256" key="5">
    <source>
        <dbReference type="SAM" id="Phobius"/>
    </source>
</evidence>
<evidence type="ECO:0000256" key="3">
    <source>
        <dbReference type="ARBA" id="ARBA00022989"/>
    </source>
</evidence>
<gene>
    <name evidence="6" type="ORF">MNAN1_002642</name>
</gene>
<evidence type="ECO:0008006" key="8">
    <source>
        <dbReference type="Google" id="ProtNLM"/>
    </source>
</evidence>
<keyword evidence="2 5" id="KW-0812">Transmembrane</keyword>
<dbReference type="PANTHER" id="PTHR13259">
    <property type="entry name" value="BLADDER CANCER 10 KD PROTEIN HOMOLOG"/>
    <property type="match status" value="1"/>
</dbReference>
<dbReference type="AlphaFoldDB" id="A0AAF0EMN7"/>
<dbReference type="PANTHER" id="PTHR13259:SF1">
    <property type="entry name" value="BLADDER CANCER-ASSOCIATED PROTEIN"/>
    <property type="match status" value="1"/>
</dbReference>
<dbReference type="Proteomes" id="UP001213623">
    <property type="component" value="Chromosome 4"/>
</dbReference>
<protein>
    <recommendedName>
        <fullName evidence="8">Bladder cancer-associated protein</fullName>
    </recommendedName>
</protein>
<keyword evidence="4 5" id="KW-0472">Membrane</keyword>
<evidence type="ECO:0000256" key="1">
    <source>
        <dbReference type="ARBA" id="ARBA00004370"/>
    </source>
</evidence>